<evidence type="ECO:0000313" key="13">
    <source>
        <dbReference type="EMBL" id="RJT10709.1"/>
    </source>
</evidence>
<keyword evidence="4" id="KW-1134">Transmembrane beta strand</keyword>
<gene>
    <name evidence="13" type="ORF">D5396_18050</name>
</gene>
<evidence type="ECO:0000256" key="4">
    <source>
        <dbReference type="ARBA" id="ARBA00022452"/>
    </source>
</evidence>
<dbReference type="PROSITE" id="PS51257">
    <property type="entry name" value="PROKAR_LIPOPROTEIN"/>
    <property type="match status" value="1"/>
</dbReference>
<dbReference type="InterPro" id="IPR037224">
    <property type="entry name" value="PapC_N_sf"/>
</dbReference>
<feature type="domain" description="PapC N-terminal" evidence="12">
    <location>
        <begin position="55"/>
        <end position="200"/>
    </location>
</feature>
<sequence>MKNKSFKHSILHCALFNKRNRYFYFNVILASFLSCTIIPAAQADVDNTIESQDVTFNSGFFKGTDKSIDITRFEKKDSLQPGDYQLDLFINDKFIGRNKVRITQDKDKSSVCFRGKDVASWGLNLNKVSNNNKTNATLASDCIDVTQLLPSTQIDVDQSALAVHLSVPQIYINSNSGSYVSPEFWESGINAGFISYNANAYQSTSPDGQVNKNLYVGLNTGLNIMDWNIRHNSALNVSESQGSEPSSSSHSYDSISTYAEHDVSALEAMATVGQYYTPGDLFDSIPFTGVQITSDERMMPNSEKGFAPEIRGTAETNAKITVRQGEQVVYETTVAPGPFDINDLSNTGYSGDLNVTITEADGRTKSFVVPYASVNELLRPGISRFSATAGTYRDTTSHSDGEGYSEPKFIQATYRRGVSNKVTLYGGGVVAEDYLSGLAGLALNTSLGAFAFDITNSYAKNLPADVDDIDSTMNGHSYRVTYSKRLETTDTDLALAAYRYSSSDYLTLENVAQLQGNVTDTLYRPRQRLQLNISQPVGDWGNVYLSGITETSWEDSGRSTTYQAGYGTGFSWGTINISLGRTYSDDVYDDQLSLMFSIPIGSSHAVTLNNTMNYQDSKSYNTQTNLSGTAGERNQLSYNGFAGHSESDGAASEQYGGSLNYNGALSNVGTSVSGGGGYNQYSLSARGTVIGYSGGVAMTSSQGETMAVIEAKGANGAEVIGGSGGSIGWWGNSAVTSLAPYKTNSVLLDPHGASSDVELQSTSANTIPRYGSISRLKFDTVVGKPVLVRGLLSGGKPVPFGANVLDKQNSLVSMVGQGGQILLRGQPDQGALQVKWGEKAGESCTLSYTVNQKTDAASTGYRQIDAPCN</sequence>
<dbReference type="InterPro" id="IPR043142">
    <property type="entry name" value="PapC-like_C_sf"/>
</dbReference>
<dbReference type="Gene3D" id="2.60.40.3110">
    <property type="match status" value="1"/>
</dbReference>
<dbReference type="Pfam" id="PF00577">
    <property type="entry name" value="Usher"/>
    <property type="match status" value="1"/>
</dbReference>
<keyword evidence="9" id="KW-1029">Fimbrium biogenesis</keyword>
<dbReference type="InterPro" id="IPR018030">
    <property type="entry name" value="Fimbrial_membr_usher_CS"/>
</dbReference>
<dbReference type="Gene3D" id="3.10.20.410">
    <property type="match status" value="1"/>
</dbReference>
<comment type="similarity">
    <text evidence="2 9">Belongs to the fimbrial export usher family.</text>
</comment>
<dbReference type="EMBL" id="RAHG01000010">
    <property type="protein sequence ID" value="RJT10709.1"/>
    <property type="molecule type" value="Genomic_DNA"/>
</dbReference>
<dbReference type="PROSITE" id="PS01151">
    <property type="entry name" value="FIMBRIAL_USHER"/>
    <property type="match status" value="1"/>
</dbReference>
<comment type="subcellular location">
    <subcellularLocation>
        <location evidence="1 9">Cell outer membrane</location>
        <topology evidence="1 9">Multi-pass membrane protein</topology>
    </subcellularLocation>
</comment>
<feature type="domain" description="PapC-like C-terminal" evidence="11">
    <location>
        <begin position="793"/>
        <end position="851"/>
    </location>
</feature>
<dbReference type="InterPro" id="IPR000015">
    <property type="entry name" value="Fimb_usher"/>
</dbReference>
<dbReference type="Gene3D" id="2.60.40.2610">
    <property type="entry name" value="Outer membrane usher protein FimD, plug domain"/>
    <property type="match status" value="1"/>
</dbReference>
<evidence type="ECO:0000256" key="1">
    <source>
        <dbReference type="ARBA" id="ARBA00004571"/>
    </source>
</evidence>
<evidence type="ECO:0000256" key="2">
    <source>
        <dbReference type="ARBA" id="ARBA00008064"/>
    </source>
</evidence>
<dbReference type="InterPro" id="IPR025949">
    <property type="entry name" value="PapC-like_C"/>
</dbReference>
<keyword evidence="6 10" id="KW-0732">Signal</keyword>
<organism evidence="13 14">
    <name type="scientific">Rahnella inusitata</name>
    <dbReference type="NCBI Taxonomy" id="58169"/>
    <lineage>
        <taxon>Bacteria</taxon>
        <taxon>Pseudomonadati</taxon>
        <taxon>Pseudomonadota</taxon>
        <taxon>Gammaproteobacteria</taxon>
        <taxon>Enterobacterales</taxon>
        <taxon>Yersiniaceae</taxon>
        <taxon>Rahnella</taxon>
    </lineage>
</organism>
<keyword evidence="5 9" id="KW-0812">Transmembrane</keyword>
<proteinExistence type="inferred from homology"/>
<keyword evidence="7 9" id="KW-0472">Membrane</keyword>
<dbReference type="PANTHER" id="PTHR30451:SF20">
    <property type="entry name" value="FIMBRIAE USHER"/>
    <property type="match status" value="1"/>
</dbReference>
<dbReference type="Pfam" id="PF13954">
    <property type="entry name" value="PapC_N"/>
    <property type="match status" value="1"/>
</dbReference>
<evidence type="ECO:0000256" key="8">
    <source>
        <dbReference type="ARBA" id="ARBA00023237"/>
    </source>
</evidence>
<dbReference type="SUPFAM" id="SSF141729">
    <property type="entry name" value="FimD N-terminal domain-like"/>
    <property type="match status" value="1"/>
</dbReference>
<keyword evidence="8 9" id="KW-0998">Cell outer membrane</keyword>
<keyword evidence="3 9" id="KW-0813">Transport</keyword>
<dbReference type="RefSeq" id="WP_112167915.1">
    <property type="nucleotide sequence ID" value="NZ_RAHG01000010.1"/>
</dbReference>
<evidence type="ECO:0000256" key="5">
    <source>
        <dbReference type="ARBA" id="ARBA00022692"/>
    </source>
</evidence>
<reference evidence="13 14" key="1">
    <citation type="submission" date="2018-09" db="EMBL/GenBank/DDBJ databases">
        <authorList>
            <person name="Le Fleche-Mateos A."/>
        </authorList>
    </citation>
    <scope>NUCLEOTIDE SEQUENCE [LARGE SCALE GENOMIC DNA]</scope>
    <source>
        <strain evidence="13 14">DSM 30078</strain>
    </source>
</reference>
<evidence type="ECO:0000259" key="11">
    <source>
        <dbReference type="Pfam" id="PF13953"/>
    </source>
</evidence>
<evidence type="ECO:0000256" key="9">
    <source>
        <dbReference type="RuleBase" id="RU003884"/>
    </source>
</evidence>
<evidence type="ECO:0000259" key="12">
    <source>
        <dbReference type="Pfam" id="PF13954"/>
    </source>
</evidence>
<name>A0ABX9NWB1_9GAMM</name>
<dbReference type="PANTHER" id="PTHR30451">
    <property type="entry name" value="OUTER MEMBRANE USHER PROTEIN"/>
    <property type="match status" value="1"/>
</dbReference>
<dbReference type="InterPro" id="IPR025885">
    <property type="entry name" value="PapC_N"/>
</dbReference>
<evidence type="ECO:0000256" key="3">
    <source>
        <dbReference type="ARBA" id="ARBA00022448"/>
    </source>
</evidence>
<evidence type="ECO:0000313" key="14">
    <source>
        <dbReference type="Proteomes" id="UP000284119"/>
    </source>
</evidence>
<dbReference type="InterPro" id="IPR042186">
    <property type="entry name" value="FimD_plug_dom"/>
</dbReference>
<accession>A0ABX9NWB1</accession>
<dbReference type="Gene3D" id="2.60.40.2070">
    <property type="match status" value="1"/>
</dbReference>
<dbReference type="Proteomes" id="UP000284119">
    <property type="component" value="Unassembled WGS sequence"/>
</dbReference>
<evidence type="ECO:0000256" key="10">
    <source>
        <dbReference type="SAM" id="SignalP"/>
    </source>
</evidence>
<comment type="caution">
    <text evidence="13">The sequence shown here is derived from an EMBL/GenBank/DDBJ whole genome shotgun (WGS) entry which is preliminary data.</text>
</comment>
<feature type="signal peptide" evidence="10">
    <location>
        <begin position="1"/>
        <end position="43"/>
    </location>
</feature>
<evidence type="ECO:0000256" key="6">
    <source>
        <dbReference type="ARBA" id="ARBA00022729"/>
    </source>
</evidence>
<dbReference type="Pfam" id="PF13953">
    <property type="entry name" value="PapC_C"/>
    <property type="match status" value="1"/>
</dbReference>
<evidence type="ECO:0000256" key="7">
    <source>
        <dbReference type="ARBA" id="ARBA00023136"/>
    </source>
</evidence>
<keyword evidence="14" id="KW-1185">Reference proteome</keyword>
<protein>
    <submittedName>
        <fullName evidence="13">Fimbrial biogenesis outer membrane usher protein</fullName>
    </submittedName>
</protein>
<feature type="chain" id="PRO_5046641844" evidence="10">
    <location>
        <begin position="44"/>
        <end position="869"/>
    </location>
</feature>